<evidence type="ECO:0000256" key="1">
    <source>
        <dbReference type="SAM" id="MobiDB-lite"/>
    </source>
</evidence>
<protein>
    <submittedName>
        <fullName evidence="3">Uncharacterized protein</fullName>
    </submittedName>
</protein>
<dbReference type="Proteomes" id="UP001190700">
    <property type="component" value="Unassembled WGS sequence"/>
</dbReference>
<sequence length="2022" mass="218405">MRRNAPERSRAMLVRYALWLVVINVGFARHDQHVDTHPAYHVVYEGLASPTCTPSEGRTPTKAECAAYSADVALRVEGDAYHQVTYIDEAHFRYDDPSHWSLFVALTGPGCRAWIVQDTLYIVHSLVNDTGGTGFVYADSWKPMLCVTPSPPPPPPYMPMPQELPPHLRNLIADGGAHLNRSMVNYFYYENYLTYDPQNNPTHAHGSVTLCGADGLGNQLRTHRGCKAYAMHATAHNASAYFDYVDESTMHFATTAVDLFMHLNSGCVLLPCGLVFGDVGHADCHQGQQLVVAYINRTAIHMIAAELGDADPHHDDFLYRDVVHANLLGYPVCKKLTLAQNAYAVTSNTERCTQIRADAVYVEIADQTQCHNASVALDLDFVPSDAKRYDVNDLSGINPGCVAVTQDGTALFNTVSNVSDRLGRGSPICYAPERVFGLFFMEWIDGPLIFDDLDARETALLTSRFENALSQLPEIHTAGVDVVYPAGPEFTADSRRLMQSDDPAAPNANSVVLNVTVNFANTTRDTMIRFIVDLYYYPERVYNETFTQKYGTPTPVYYEITDTIVPIATAAPVVAPKVVDEFYGLDIFKMHGRDIIPNHFYGLAHAPATTTHASAPTMATREVFSQPESVSFYGVSVVNKSQIRSQSHRTVEQHAPFYGLHTGLLTEVSAPVVRYGATADLPLLDGCDEEALARTRQYLISYHAAEDTVSELYDTLAVESVSVTARIISSLFLWSACVARVTIMYNAAGDDAGADVVDPWHGDRCAMFGPILLPDCETPPPPLGVDDATPPPLPAPTAPHAQTSVMYGLHHARTRRYEAVADLVFASACDREALASVRDALLERHGALHDLRVSVTVLAHRFYGLGCTLRANVTFTSDSDADGTSNDADDLVTDPWSGDACRLFGSLLMPDCGAPPPTSTPVAPYLEPPVASGDPPSRAVELVAELYGFYGIETQSPASTSSTARTETPSSPTPAPTAPHAQTSVMYGLHHARTRRYEAVADLVFASACDREALASVRDVLLERHGALHDLRQRRGRDLITDPWSGDACRLFGSLLMPDCGVPPPTSTPVAPYLEPPVASGDPSSRAVELVAELYGFYGIETQRPASSSSTALTEQGGAVSPRADTASLVHEAATLFYGIYGLQTSPPYDQLALFSAISNAQVTTETANSDAFYGLKHSDSFSVRNYVETSASDFYGFYGVSTIAPIEVARGNVEVGLCLIVQQLQSPTTLACGASNDVNAQRTICEANVALYRRGLATARNITVFPYACDGADSVDELYIVRKSAFYYYWFGMNDRNISTDGTAPIQPHQIVLQYELKDQGNGNCTVSFDERVYDDTFCAPPPSPFPITPPPLPLAPPSAPVALLEMYGHRMMTLQVTATLRFMDVSCAELESTAPNVRAERAYGAAGSAQSTIRIAYNERSINWYGLRNGGCDMEVIAELLVPIVNPDGTLNHSAFICDAALASHFPRGECLNLPPATVSPPSPSAPPIVAPFEVSQFYGIRPHVVTYKTTAELNLDGSCDNLRLTEVDNSIRRHHASMYAVNAADVQLSIEVAAKFYGMGCVLRINLAYAVTPESTSDTNADEVVDPWDGDPCLIFGAALIMGCDDNSLPPPAPGVSAAPRIFSTELVQQQNDQRATPLFYGFYGNDARASLNERDAVGRIDTSVSVDVVYGLISPSAGDALTRYGAVRMLVLHAECDLQNLRTVLQVYHAERSRDAVLVPHGVVAAPDIRVTFEMVSAANYGLGCAVLVNVSYSAFATTPSSAEDGIVDPWNGDLCAMFGPTLMPACDSGLAPATTPSTLPQPGPVVAVARPFEHAFYGLLLRTVTPVVNRELLTVVVTTTSVTAADANGDTAAYLAYTTDIMRQLSYSAFGVLDRTTVDARTTGVSLNGFTVDSETDTVHLNISVRCGAQSYEVDGVCRTQFKSAVLAEDAAAVIPGHTDPQATYTVFTDATIVDHAATVVFDPIDVLDLTPPSPPPSPPPPSPPPPRRPPLPRPPPPPSPPPVPLTTLQGHADGLR</sequence>
<organism evidence="3 4">
    <name type="scientific">Cymbomonas tetramitiformis</name>
    <dbReference type="NCBI Taxonomy" id="36881"/>
    <lineage>
        <taxon>Eukaryota</taxon>
        <taxon>Viridiplantae</taxon>
        <taxon>Chlorophyta</taxon>
        <taxon>Pyramimonadophyceae</taxon>
        <taxon>Pyramimonadales</taxon>
        <taxon>Pyramimonadaceae</taxon>
        <taxon>Cymbomonas</taxon>
    </lineage>
</organism>
<reference evidence="3 4" key="1">
    <citation type="journal article" date="2015" name="Genome Biol. Evol.">
        <title>Comparative Genomics of a Bacterivorous Green Alga Reveals Evolutionary Causalities and Consequences of Phago-Mixotrophic Mode of Nutrition.</title>
        <authorList>
            <person name="Burns J.A."/>
            <person name="Paasch A."/>
            <person name="Narechania A."/>
            <person name="Kim E."/>
        </authorList>
    </citation>
    <scope>NUCLEOTIDE SEQUENCE [LARGE SCALE GENOMIC DNA]</scope>
    <source>
        <strain evidence="3 4">PLY_AMNH</strain>
    </source>
</reference>
<keyword evidence="2" id="KW-0732">Signal</keyword>
<feature type="region of interest" description="Disordered" evidence="1">
    <location>
        <begin position="1973"/>
        <end position="2022"/>
    </location>
</feature>
<keyword evidence="4" id="KW-1185">Reference proteome</keyword>
<evidence type="ECO:0000256" key="2">
    <source>
        <dbReference type="SAM" id="SignalP"/>
    </source>
</evidence>
<feature type="region of interest" description="Disordered" evidence="1">
    <location>
        <begin position="956"/>
        <end position="981"/>
    </location>
</feature>
<feature type="signal peptide" evidence="2">
    <location>
        <begin position="1"/>
        <end position="28"/>
    </location>
</feature>
<feature type="chain" id="PRO_5042249375" evidence="2">
    <location>
        <begin position="29"/>
        <end position="2022"/>
    </location>
</feature>
<evidence type="ECO:0000313" key="3">
    <source>
        <dbReference type="EMBL" id="KAK3289485.1"/>
    </source>
</evidence>
<feature type="compositionally biased region" description="Pro residues" evidence="1">
    <location>
        <begin position="1977"/>
        <end position="2010"/>
    </location>
</feature>
<name>A0AAE0H4E7_9CHLO</name>
<proteinExistence type="predicted"/>
<accession>A0AAE0H4E7</accession>
<evidence type="ECO:0000313" key="4">
    <source>
        <dbReference type="Proteomes" id="UP001190700"/>
    </source>
</evidence>
<gene>
    <name evidence="3" type="ORF">CYMTET_3097</name>
</gene>
<dbReference type="PANTHER" id="PTHR48125">
    <property type="entry name" value="LP07818P1"/>
    <property type="match status" value="1"/>
</dbReference>
<dbReference type="EMBL" id="LGRX02000123">
    <property type="protein sequence ID" value="KAK3289485.1"/>
    <property type="molecule type" value="Genomic_DNA"/>
</dbReference>
<feature type="compositionally biased region" description="Low complexity" evidence="1">
    <location>
        <begin position="956"/>
        <end position="970"/>
    </location>
</feature>
<comment type="caution">
    <text evidence="3">The sequence shown here is derived from an EMBL/GenBank/DDBJ whole genome shotgun (WGS) entry which is preliminary data.</text>
</comment>
<dbReference type="PANTHER" id="PTHR48125:SF10">
    <property type="entry name" value="OS12G0136300 PROTEIN"/>
    <property type="match status" value="1"/>
</dbReference>